<dbReference type="InterPro" id="IPR050482">
    <property type="entry name" value="Sensor_HK_TwoCompSys"/>
</dbReference>
<feature type="transmembrane region" description="Helical" evidence="4">
    <location>
        <begin position="461"/>
        <end position="478"/>
    </location>
</feature>
<evidence type="ECO:0000256" key="3">
    <source>
        <dbReference type="ARBA" id="ARBA00023012"/>
    </source>
</evidence>
<keyword evidence="3" id="KW-0902">Two-component regulatory system</keyword>
<feature type="transmembrane region" description="Helical" evidence="4">
    <location>
        <begin position="12"/>
        <end position="28"/>
    </location>
</feature>
<keyword evidence="4" id="KW-1133">Transmembrane helix</keyword>
<feature type="transmembrane region" description="Helical" evidence="4">
    <location>
        <begin position="509"/>
        <end position="528"/>
    </location>
</feature>
<feature type="transmembrane region" description="Helical" evidence="4">
    <location>
        <begin position="485"/>
        <end position="503"/>
    </location>
</feature>
<dbReference type="SUPFAM" id="SSF55874">
    <property type="entry name" value="ATPase domain of HSP90 chaperone/DNA topoisomerase II/histidine kinase"/>
    <property type="match status" value="1"/>
</dbReference>
<gene>
    <name evidence="6" type="ORF">IPI13_02325</name>
</gene>
<dbReference type="Gene3D" id="3.30.565.10">
    <property type="entry name" value="Histidine kinase-like ATPase, C-terminal domain"/>
    <property type="match status" value="1"/>
</dbReference>
<evidence type="ECO:0000256" key="2">
    <source>
        <dbReference type="ARBA" id="ARBA00022777"/>
    </source>
</evidence>
<evidence type="ECO:0000256" key="1">
    <source>
        <dbReference type="ARBA" id="ARBA00022679"/>
    </source>
</evidence>
<dbReference type="InterPro" id="IPR003594">
    <property type="entry name" value="HATPase_dom"/>
</dbReference>
<sequence length="718" mass="75865">MAGNVTVDRTIVRAVTVFAMLNLLVTLNNTPSRSWMYPAGLGALGCVLLTLSVLASLRDCFRPVPTWRGIRVLTYISLGLMAAHCLTVRDLSPRDYPPLLHACGVIILTAAAAFPLPTGCVLMGTYAVGFFFVRLQSLTVGQALTECLVLLVSGATGLLLVALVRRTVSIVSTRSDLTQQEARATARALAQARERARWDGLVHDKILGALRNAAAGDSRRQASNAQTLAREALAAFRADTHSDAPTALARKLEQVADALGLECEIDIKQDQISSEVLDVLEAAAVEALTNVARHAGTPRVSVRAVIGQAAALLIISDRGRGFESQAPGQRAGLKTMKARMEAIGGQLDVRSTIGAGTAVTLSWSHEQPSWLTVLWDVRVFAPMIAIGAVDVILNVGLGLTRPARLFIPWLNPVLAAVVIGFNIAIAVCPRRPRLGWMLAACCVPLPAVSVLNLVTYGDAGWRYWAAGALTPAVGALSFRFRSSLGVSCCVASLLVLMVSEAILGRTSWAPVLGPFPVSLGVALVGGMLRRGLDGATAALSCENVRLAEQVRQAAGIAERNAEISRRRTALALDILPMLELIAGQGPLSVSEATECRLLEAAARDNLVAATLVNDAIAASARAARGRGAEVVFRCADNAQPHAGLRIFRSLVEQICATIGAGSSARFVWNGSGRDFIGTAVVLGHEASAIRAVVESVAHSGLLTVTCDEDSVLIQMRTH</sequence>
<keyword evidence="2" id="KW-0418">Kinase</keyword>
<feature type="transmembrane region" description="Helical" evidence="4">
    <location>
        <begin position="406"/>
        <end position="427"/>
    </location>
</feature>
<feature type="transmembrane region" description="Helical" evidence="4">
    <location>
        <begin position="434"/>
        <end position="455"/>
    </location>
</feature>
<dbReference type="AlphaFoldDB" id="A0A935IIK6"/>
<feature type="domain" description="Histidine kinase/HSP90-like ATPase" evidence="5">
    <location>
        <begin position="275"/>
        <end position="367"/>
    </location>
</feature>
<dbReference type="PANTHER" id="PTHR24421:SF61">
    <property type="entry name" value="OXYGEN SENSOR HISTIDINE KINASE NREB"/>
    <property type="match status" value="1"/>
</dbReference>
<keyword evidence="4" id="KW-0472">Membrane</keyword>
<feature type="transmembrane region" description="Helical" evidence="4">
    <location>
        <begin position="99"/>
        <end position="131"/>
    </location>
</feature>
<evidence type="ECO:0000256" key="4">
    <source>
        <dbReference type="SAM" id="Phobius"/>
    </source>
</evidence>
<dbReference type="PANTHER" id="PTHR24421">
    <property type="entry name" value="NITRATE/NITRITE SENSOR PROTEIN NARX-RELATED"/>
    <property type="match status" value="1"/>
</dbReference>
<dbReference type="Pfam" id="PF02518">
    <property type="entry name" value="HATPase_c"/>
    <property type="match status" value="1"/>
</dbReference>
<dbReference type="CDD" id="cd16917">
    <property type="entry name" value="HATPase_UhpB-NarQ-NarX-like"/>
    <property type="match status" value="1"/>
</dbReference>
<feature type="transmembrane region" description="Helical" evidence="4">
    <location>
        <begin position="143"/>
        <end position="164"/>
    </location>
</feature>
<evidence type="ECO:0000313" key="6">
    <source>
        <dbReference type="EMBL" id="MBK7272030.1"/>
    </source>
</evidence>
<comment type="caution">
    <text evidence="6">The sequence shown here is derived from an EMBL/GenBank/DDBJ whole genome shotgun (WGS) entry which is preliminary data.</text>
</comment>
<keyword evidence="4" id="KW-0812">Transmembrane</keyword>
<dbReference type="GO" id="GO:0000160">
    <property type="term" value="P:phosphorelay signal transduction system"/>
    <property type="evidence" value="ECO:0007669"/>
    <property type="project" value="UniProtKB-KW"/>
</dbReference>
<dbReference type="SMART" id="SM00387">
    <property type="entry name" value="HATPase_c"/>
    <property type="match status" value="1"/>
</dbReference>
<feature type="transmembrane region" description="Helical" evidence="4">
    <location>
        <begin position="69"/>
        <end position="87"/>
    </location>
</feature>
<feature type="transmembrane region" description="Helical" evidence="4">
    <location>
        <begin position="379"/>
        <end position="400"/>
    </location>
</feature>
<evidence type="ECO:0000259" key="5">
    <source>
        <dbReference type="SMART" id="SM00387"/>
    </source>
</evidence>
<dbReference type="GO" id="GO:0016301">
    <property type="term" value="F:kinase activity"/>
    <property type="evidence" value="ECO:0007669"/>
    <property type="project" value="UniProtKB-KW"/>
</dbReference>
<name>A0A935IIK6_9MICO</name>
<dbReference type="InterPro" id="IPR036890">
    <property type="entry name" value="HATPase_C_sf"/>
</dbReference>
<protein>
    <recommendedName>
        <fullName evidence="5">Histidine kinase/HSP90-like ATPase domain-containing protein</fullName>
    </recommendedName>
</protein>
<feature type="transmembrane region" description="Helical" evidence="4">
    <location>
        <begin position="35"/>
        <end position="57"/>
    </location>
</feature>
<dbReference type="EMBL" id="JADJIB010000001">
    <property type="protein sequence ID" value="MBK7272030.1"/>
    <property type="molecule type" value="Genomic_DNA"/>
</dbReference>
<dbReference type="Proteomes" id="UP000726105">
    <property type="component" value="Unassembled WGS sequence"/>
</dbReference>
<reference evidence="6 7" key="1">
    <citation type="submission" date="2020-10" db="EMBL/GenBank/DDBJ databases">
        <title>Connecting structure to function with the recovery of over 1000 high-quality activated sludge metagenome-assembled genomes encoding full-length rRNA genes using long-read sequencing.</title>
        <authorList>
            <person name="Singleton C.M."/>
            <person name="Petriglieri F."/>
            <person name="Kristensen J.M."/>
            <person name="Kirkegaard R.H."/>
            <person name="Michaelsen T.Y."/>
            <person name="Andersen M.H."/>
            <person name="Karst S.M."/>
            <person name="Dueholm M.S."/>
            <person name="Nielsen P.H."/>
            <person name="Albertsen M."/>
        </authorList>
    </citation>
    <scope>NUCLEOTIDE SEQUENCE [LARGE SCALE GENOMIC DNA]</scope>
    <source>
        <strain evidence="6">Ega_18-Q3-R5-49_MAXAC.001</strain>
    </source>
</reference>
<organism evidence="6 7">
    <name type="scientific">Candidatus Phosphoribacter hodrii</name>
    <dbReference type="NCBI Taxonomy" id="2953743"/>
    <lineage>
        <taxon>Bacteria</taxon>
        <taxon>Bacillati</taxon>
        <taxon>Actinomycetota</taxon>
        <taxon>Actinomycetes</taxon>
        <taxon>Micrococcales</taxon>
        <taxon>Dermatophilaceae</taxon>
        <taxon>Candidatus Phosphoribacter</taxon>
    </lineage>
</organism>
<accession>A0A935IIK6</accession>
<keyword evidence="1" id="KW-0808">Transferase</keyword>
<evidence type="ECO:0000313" key="7">
    <source>
        <dbReference type="Proteomes" id="UP000726105"/>
    </source>
</evidence>
<proteinExistence type="predicted"/>